<accession>A0A445G3I6</accession>
<dbReference type="InterPro" id="IPR011990">
    <property type="entry name" value="TPR-like_helical_dom_sf"/>
</dbReference>
<dbReference type="Pfam" id="PF01535">
    <property type="entry name" value="PPR"/>
    <property type="match status" value="3"/>
</dbReference>
<keyword evidence="1" id="KW-0677">Repeat</keyword>
<dbReference type="EMBL" id="QZWG01000017">
    <property type="protein sequence ID" value="RZB55749.1"/>
    <property type="molecule type" value="Genomic_DNA"/>
</dbReference>
<dbReference type="NCBIfam" id="TIGR00756">
    <property type="entry name" value="PPR"/>
    <property type="match status" value="1"/>
</dbReference>
<proteinExistence type="predicted"/>
<dbReference type="AlphaFoldDB" id="A0A445G3I6"/>
<evidence type="ECO:0000313" key="4">
    <source>
        <dbReference type="Proteomes" id="UP000289340"/>
    </source>
</evidence>
<dbReference type="PANTHER" id="PTHR47926">
    <property type="entry name" value="PENTATRICOPEPTIDE REPEAT-CONTAINING PROTEIN"/>
    <property type="match status" value="1"/>
</dbReference>
<dbReference type="InterPro" id="IPR002885">
    <property type="entry name" value="PPR_rpt"/>
</dbReference>
<feature type="repeat" description="PPR" evidence="2">
    <location>
        <begin position="193"/>
        <end position="227"/>
    </location>
</feature>
<protein>
    <submittedName>
        <fullName evidence="3">tRNA pseudouridine synthase A isoform C</fullName>
    </submittedName>
</protein>
<sequence>MRSVVKKQHRHGWLQRNQKTDNVAAPPARMFDGDGSIGSTLRNRLHSLLGLHAVAGLGINADLTKVDACLFFHKQLRRGRALLARILVTGSISSTQLANTLINLYAKCSHFSKANLVFDTINNKDVVSWSCLINAFSQQQSHTPSLHVMHLFCQLTIAHKNVVPNTHTFVGFFTAITLFDAQALAIKIACSHDVFAASSLLNMYCKTGFVSEAHELFDEMPERNVVSWATMIFGYASQELTDEALELFELVSWKRGQK</sequence>
<gene>
    <name evidence="3" type="ORF">D0Y65_045166</name>
</gene>
<evidence type="ECO:0000256" key="1">
    <source>
        <dbReference type="ARBA" id="ARBA00022737"/>
    </source>
</evidence>
<name>A0A445G3I6_GLYSO</name>
<comment type="caution">
    <text evidence="3">The sequence shown here is derived from an EMBL/GenBank/DDBJ whole genome shotgun (WGS) entry which is preliminary data.</text>
</comment>
<reference evidence="3 4" key="1">
    <citation type="submission" date="2018-09" db="EMBL/GenBank/DDBJ databases">
        <title>A high-quality reference genome of wild soybean provides a powerful tool to mine soybean genomes.</title>
        <authorList>
            <person name="Xie M."/>
            <person name="Chung C.Y.L."/>
            <person name="Li M.-W."/>
            <person name="Wong F.-L."/>
            <person name="Chan T.-F."/>
            <person name="Lam H.-M."/>
        </authorList>
    </citation>
    <scope>NUCLEOTIDE SEQUENCE [LARGE SCALE GENOMIC DNA]</scope>
    <source>
        <strain evidence="4">cv. W05</strain>
        <tissue evidence="3">Hypocotyl of etiolated seedlings</tissue>
    </source>
</reference>
<dbReference type="GO" id="GO:0003723">
    <property type="term" value="F:RNA binding"/>
    <property type="evidence" value="ECO:0007669"/>
    <property type="project" value="InterPro"/>
</dbReference>
<dbReference type="PANTHER" id="PTHR47926:SF347">
    <property type="entry name" value="PENTATRICOPEPTIDE REPEAT-CONTAINING PROTEIN"/>
    <property type="match status" value="1"/>
</dbReference>
<dbReference type="PROSITE" id="PS51375">
    <property type="entry name" value="PPR"/>
    <property type="match status" value="1"/>
</dbReference>
<dbReference type="InterPro" id="IPR046960">
    <property type="entry name" value="PPR_At4g14850-like_plant"/>
</dbReference>
<organism evidence="3 4">
    <name type="scientific">Glycine soja</name>
    <name type="common">Wild soybean</name>
    <dbReference type="NCBI Taxonomy" id="3848"/>
    <lineage>
        <taxon>Eukaryota</taxon>
        <taxon>Viridiplantae</taxon>
        <taxon>Streptophyta</taxon>
        <taxon>Embryophyta</taxon>
        <taxon>Tracheophyta</taxon>
        <taxon>Spermatophyta</taxon>
        <taxon>Magnoliopsida</taxon>
        <taxon>eudicotyledons</taxon>
        <taxon>Gunneridae</taxon>
        <taxon>Pentapetalae</taxon>
        <taxon>rosids</taxon>
        <taxon>fabids</taxon>
        <taxon>Fabales</taxon>
        <taxon>Fabaceae</taxon>
        <taxon>Papilionoideae</taxon>
        <taxon>50 kb inversion clade</taxon>
        <taxon>NPAAA clade</taxon>
        <taxon>indigoferoid/millettioid clade</taxon>
        <taxon>Phaseoleae</taxon>
        <taxon>Glycine</taxon>
        <taxon>Glycine subgen. Soja</taxon>
    </lineage>
</organism>
<dbReference type="GO" id="GO:0009451">
    <property type="term" value="P:RNA modification"/>
    <property type="evidence" value="ECO:0007669"/>
    <property type="project" value="InterPro"/>
</dbReference>
<dbReference type="Gene3D" id="1.25.40.10">
    <property type="entry name" value="Tetratricopeptide repeat domain"/>
    <property type="match status" value="1"/>
</dbReference>
<evidence type="ECO:0000256" key="2">
    <source>
        <dbReference type="PROSITE-ProRule" id="PRU00708"/>
    </source>
</evidence>
<dbReference type="Proteomes" id="UP000289340">
    <property type="component" value="Chromosome 17"/>
</dbReference>
<evidence type="ECO:0000313" key="3">
    <source>
        <dbReference type="EMBL" id="RZB55749.1"/>
    </source>
</evidence>
<keyword evidence="4" id="KW-1185">Reference proteome</keyword>